<sequence>MATLLNVAVGLLSQLKSSVPRESSHNSHLTSWHAEDKKIDSLQVDITTAEIHVDPCFVS</sequence>
<dbReference type="AlphaFoldDB" id="A0A0B7ARR1"/>
<gene>
    <name evidence="1" type="primary">ORF138713</name>
</gene>
<organism evidence="1">
    <name type="scientific">Arion vulgaris</name>
    <dbReference type="NCBI Taxonomy" id="1028688"/>
    <lineage>
        <taxon>Eukaryota</taxon>
        <taxon>Metazoa</taxon>
        <taxon>Spiralia</taxon>
        <taxon>Lophotrochozoa</taxon>
        <taxon>Mollusca</taxon>
        <taxon>Gastropoda</taxon>
        <taxon>Heterobranchia</taxon>
        <taxon>Euthyneura</taxon>
        <taxon>Panpulmonata</taxon>
        <taxon>Eupulmonata</taxon>
        <taxon>Stylommatophora</taxon>
        <taxon>Helicina</taxon>
        <taxon>Arionoidea</taxon>
        <taxon>Arionidae</taxon>
        <taxon>Arion</taxon>
    </lineage>
</organism>
<dbReference type="EMBL" id="HACG01036859">
    <property type="protein sequence ID" value="CEK83724.1"/>
    <property type="molecule type" value="Transcribed_RNA"/>
</dbReference>
<protein>
    <submittedName>
        <fullName evidence="1">Uncharacterized protein</fullName>
    </submittedName>
</protein>
<accession>A0A0B7ARR1</accession>
<name>A0A0B7ARR1_9EUPU</name>
<proteinExistence type="predicted"/>
<evidence type="ECO:0000313" key="1">
    <source>
        <dbReference type="EMBL" id="CEK83724.1"/>
    </source>
</evidence>
<reference evidence="1" key="1">
    <citation type="submission" date="2014-12" db="EMBL/GenBank/DDBJ databases">
        <title>Insight into the proteome of Arion vulgaris.</title>
        <authorList>
            <person name="Aradska J."/>
            <person name="Bulat T."/>
            <person name="Smidak R."/>
            <person name="Sarate P."/>
            <person name="Gangsoo J."/>
            <person name="Sialana F."/>
            <person name="Bilban M."/>
            <person name="Lubec G."/>
        </authorList>
    </citation>
    <scope>NUCLEOTIDE SEQUENCE</scope>
    <source>
        <tissue evidence="1">Skin</tissue>
    </source>
</reference>